<dbReference type="AlphaFoldDB" id="A0A8T1VNQ3"/>
<evidence type="ECO:0000256" key="10">
    <source>
        <dbReference type="SAM" id="MobiDB-lite"/>
    </source>
</evidence>
<dbReference type="InterPro" id="IPR004316">
    <property type="entry name" value="SWEET_rpt"/>
</dbReference>
<keyword evidence="13" id="KW-1185">Reference proteome</keyword>
<keyword evidence="9 11" id="KW-0472">Membrane</keyword>
<dbReference type="PANTHER" id="PTHR10791">
    <property type="entry name" value="RAG1-ACTIVATING PROTEIN 1"/>
    <property type="match status" value="1"/>
</dbReference>
<evidence type="ECO:0000256" key="2">
    <source>
        <dbReference type="ARBA" id="ARBA00007809"/>
    </source>
</evidence>
<evidence type="ECO:0000256" key="7">
    <source>
        <dbReference type="ARBA" id="ARBA00022737"/>
    </source>
</evidence>
<evidence type="ECO:0000256" key="4">
    <source>
        <dbReference type="ARBA" id="ARBA00022475"/>
    </source>
</evidence>
<keyword evidence="5" id="KW-0762">Sugar transport</keyword>
<comment type="subcellular location">
    <subcellularLocation>
        <location evidence="1">Cell membrane</location>
        <topology evidence="1">Multi-pass membrane protein</topology>
    </subcellularLocation>
</comment>
<feature type="region of interest" description="Disordered" evidence="10">
    <location>
        <begin position="165"/>
        <end position="215"/>
    </location>
</feature>
<sequence>MMYGYLAKIYFPVFSCFLVGDFAAVIYLSIYYRYSDSEMYVIRSVAVVLAVCIVLSAYAIVGGLGYTNQTHHQVSTVLGFFADAASLCLYCAPMEKLYHVLKHKSAAFINLPMVIAGYMNNIIWLTYGSLIQNWFMISINIFFFTMSTFTLIVYRVYDPKSHPLKDGWDNSNTNSDNDDEDDQIEVAVDATSKEMDKVKTSASPQYQALRSPRAH</sequence>
<evidence type="ECO:0000256" key="8">
    <source>
        <dbReference type="ARBA" id="ARBA00022989"/>
    </source>
</evidence>
<dbReference type="Pfam" id="PF03083">
    <property type="entry name" value="MtN3_slv"/>
    <property type="match status" value="1"/>
</dbReference>
<dbReference type="OrthoDB" id="409725at2759"/>
<protein>
    <recommendedName>
        <fullName evidence="14">MtN3-like protein</fullName>
    </recommendedName>
</protein>
<evidence type="ECO:0000256" key="5">
    <source>
        <dbReference type="ARBA" id="ARBA00022597"/>
    </source>
</evidence>
<dbReference type="PANTHER" id="PTHR10791:SF30">
    <property type="entry name" value="SUGAR TRANSPORTER SWEET1"/>
    <property type="match status" value="1"/>
</dbReference>
<name>A0A8T1VNQ3_9STRA</name>
<dbReference type="InterPro" id="IPR047664">
    <property type="entry name" value="SWEET"/>
</dbReference>
<dbReference type="EMBL" id="JAGDFL010000688">
    <property type="protein sequence ID" value="KAG7382942.1"/>
    <property type="molecule type" value="Genomic_DNA"/>
</dbReference>
<feature type="transmembrane region" description="Helical" evidence="11">
    <location>
        <begin position="6"/>
        <end position="28"/>
    </location>
</feature>
<accession>A0A8T1VNQ3</accession>
<proteinExistence type="inferred from homology"/>
<organism evidence="12 13">
    <name type="scientific">Phytophthora boehmeriae</name>
    <dbReference type="NCBI Taxonomy" id="109152"/>
    <lineage>
        <taxon>Eukaryota</taxon>
        <taxon>Sar</taxon>
        <taxon>Stramenopiles</taxon>
        <taxon>Oomycota</taxon>
        <taxon>Peronosporomycetes</taxon>
        <taxon>Peronosporales</taxon>
        <taxon>Peronosporaceae</taxon>
        <taxon>Phytophthora</taxon>
    </lineage>
</organism>
<gene>
    <name evidence="12" type="ORF">PHYBOEH_010167</name>
</gene>
<dbReference type="GO" id="GO:0051119">
    <property type="term" value="F:sugar transmembrane transporter activity"/>
    <property type="evidence" value="ECO:0007669"/>
    <property type="project" value="InterPro"/>
</dbReference>
<comment type="caution">
    <text evidence="12">The sequence shown here is derived from an EMBL/GenBank/DDBJ whole genome shotgun (WGS) entry which is preliminary data.</text>
</comment>
<dbReference type="Proteomes" id="UP000693981">
    <property type="component" value="Unassembled WGS sequence"/>
</dbReference>
<evidence type="ECO:0000313" key="13">
    <source>
        <dbReference type="Proteomes" id="UP000693981"/>
    </source>
</evidence>
<comment type="similarity">
    <text evidence="2">Belongs to the SWEET sugar transporter family.</text>
</comment>
<feature type="transmembrane region" description="Helical" evidence="11">
    <location>
        <begin position="105"/>
        <end position="127"/>
    </location>
</feature>
<reference evidence="12" key="1">
    <citation type="submission" date="2021-02" db="EMBL/GenBank/DDBJ databases">
        <authorList>
            <person name="Palmer J.M."/>
        </authorList>
    </citation>
    <scope>NUCLEOTIDE SEQUENCE</scope>
    <source>
        <strain evidence="12">SCRP23</strain>
    </source>
</reference>
<feature type="transmembrane region" description="Helical" evidence="11">
    <location>
        <begin position="133"/>
        <end position="157"/>
    </location>
</feature>
<evidence type="ECO:0000313" key="12">
    <source>
        <dbReference type="EMBL" id="KAG7382942.1"/>
    </source>
</evidence>
<feature type="transmembrane region" description="Helical" evidence="11">
    <location>
        <begin position="40"/>
        <end position="61"/>
    </location>
</feature>
<feature type="transmembrane region" description="Helical" evidence="11">
    <location>
        <begin position="73"/>
        <end position="93"/>
    </location>
</feature>
<evidence type="ECO:0000256" key="11">
    <source>
        <dbReference type="SAM" id="Phobius"/>
    </source>
</evidence>
<dbReference type="GO" id="GO:0005886">
    <property type="term" value="C:plasma membrane"/>
    <property type="evidence" value="ECO:0007669"/>
    <property type="project" value="UniProtKB-SubCell"/>
</dbReference>
<evidence type="ECO:0000256" key="1">
    <source>
        <dbReference type="ARBA" id="ARBA00004651"/>
    </source>
</evidence>
<keyword evidence="8 11" id="KW-1133">Transmembrane helix</keyword>
<keyword evidence="7" id="KW-0677">Repeat</keyword>
<evidence type="ECO:0000256" key="6">
    <source>
        <dbReference type="ARBA" id="ARBA00022692"/>
    </source>
</evidence>
<evidence type="ECO:0000256" key="9">
    <source>
        <dbReference type="ARBA" id="ARBA00023136"/>
    </source>
</evidence>
<keyword evidence="4" id="KW-1003">Cell membrane</keyword>
<dbReference type="FunFam" id="1.20.1280.290:FF:000007">
    <property type="entry name" value="Bidirectional sugar transporter SWEET7"/>
    <property type="match status" value="1"/>
</dbReference>
<evidence type="ECO:0000256" key="3">
    <source>
        <dbReference type="ARBA" id="ARBA00022448"/>
    </source>
</evidence>
<evidence type="ECO:0008006" key="14">
    <source>
        <dbReference type="Google" id="ProtNLM"/>
    </source>
</evidence>
<keyword evidence="3" id="KW-0813">Transport</keyword>
<keyword evidence="6 11" id="KW-0812">Transmembrane</keyword>